<evidence type="ECO:0000313" key="4">
    <source>
        <dbReference type="Proteomes" id="UP000193920"/>
    </source>
</evidence>
<keyword evidence="4" id="KW-1185">Reference proteome</keyword>
<feature type="compositionally biased region" description="Low complexity" evidence="1">
    <location>
        <begin position="388"/>
        <end position="401"/>
    </location>
</feature>
<proteinExistence type="predicted"/>
<feature type="transmembrane region" description="Helical" evidence="2">
    <location>
        <begin position="226"/>
        <end position="253"/>
    </location>
</feature>
<evidence type="ECO:0008006" key="5">
    <source>
        <dbReference type="Google" id="ProtNLM"/>
    </source>
</evidence>
<feature type="transmembrane region" description="Helical" evidence="2">
    <location>
        <begin position="47"/>
        <end position="68"/>
    </location>
</feature>
<protein>
    <recommendedName>
        <fullName evidence="5">Transmembrane protein</fullName>
    </recommendedName>
</protein>
<evidence type="ECO:0000256" key="2">
    <source>
        <dbReference type="SAM" id="Phobius"/>
    </source>
</evidence>
<dbReference type="Proteomes" id="UP000193920">
    <property type="component" value="Unassembled WGS sequence"/>
</dbReference>
<feature type="transmembrane region" description="Helical" evidence="2">
    <location>
        <begin position="290"/>
        <end position="312"/>
    </location>
</feature>
<dbReference type="AlphaFoldDB" id="A0A1Y2DJK9"/>
<feature type="transmembrane region" description="Helical" evidence="2">
    <location>
        <begin position="265"/>
        <end position="284"/>
    </location>
</feature>
<feature type="transmembrane region" description="Helical" evidence="2">
    <location>
        <begin position="99"/>
        <end position="117"/>
    </location>
</feature>
<evidence type="ECO:0000256" key="1">
    <source>
        <dbReference type="SAM" id="MobiDB-lite"/>
    </source>
</evidence>
<sequence>MGFMEKLKDITVKPYKAFENKFIPIINSINNYLDRWFPQEKWNWRKIAVFWACMQAFVIGILQIFVIIKYNERVAIIYKQANESPYESWKQEVAIADPLTVYQVIFLVAQFFQFFLICDTVTKSSTIQLIIGTVFSICISFYSIIQYIQQDPDKISYKEYLSTLVDDDGKIVDLHPSKNIEISIIVLMFLFCVGWIVVTLRLYKVFGWNVFKQLGADIGVRNRLKLYQILISLLKIDIFLFTSFTMQFVVFVVYYIQNEYMKMKIINIVLLVIVFLMPFIGFWATKREDYRIMFVFIIFLSISIGYMVYSIVDIFMDKQKSRDEGECVSNGVNSEICMKSRYRNCEKSLSFASASTALVGLVTFILALVNFKNFPKGLKKDKSIRPQTSSNNSTLSHTLNSQQRWSIE</sequence>
<dbReference type="PANTHER" id="PTHR34391">
    <property type="entry name" value="UPF0658 GOLGI APPARATUS MEMBRANE PROTEIN C1952.10C-RELATED"/>
    <property type="match status" value="1"/>
</dbReference>
<feature type="transmembrane region" description="Helical" evidence="2">
    <location>
        <begin position="348"/>
        <end position="369"/>
    </location>
</feature>
<keyword evidence="2" id="KW-0812">Transmembrane</keyword>
<dbReference type="InterPro" id="IPR040410">
    <property type="entry name" value="UPF0658_Golgi"/>
</dbReference>
<keyword evidence="2" id="KW-1133">Transmembrane helix</keyword>
<feature type="transmembrane region" description="Helical" evidence="2">
    <location>
        <begin position="184"/>
        <end position="206"/>
    </location>
</feature>
<feature type="region of interest" description="Disordered" evidence="1">
    <location>
        <begin position="380"/>
        <end position="408"/>
    </location>
</feature>
<accession>A0A1Y2DJK9</accession>
<comment type="caution">
    <text evidence="3">The sequence shown here is derived from an EMBL/GenBank/DDBJ whole genome shotgun (WGS) entry which is preliminary data.</text>
</comment>
<dbReference type="GO" id="GO:0005794">
    <property type="term" value="C:Golgi apparatus"/>
    <property type="evidence" value="ECO:0007669"/>
    <property type="project" value="TreeGrafter"/>
</dbReference>
<dbReference type="OrthoDB" id="2448307at2759"/>
<gene>
    <name evidence="3" type="ORF">LY90DRAFT_668840</name>
</gene>
<feature type="transmembrane region" description="Helical" evidence="2">
    <location>
        <begin position="129"/>
        <end position="148"/>
    </location>
</feature>
<organism evidence="3 4">
    <name type="scientific">Neocallimastix californiae</name>
    <dbReference type="NCBI Taxonomy" id="1754190"/>
    <lineage>
        <taxon>Eukaryota</taxon>
        <taxon>Fungi</taxon>
        <taxon>Fungi incertae sedis</taxon>
        <taxon>Chytridiomycota</taxon>
        <taxon>Chytridiomycota incertae sedis</taxon>
        <taxon>Neocallimastigomycetes</taxon>
        <taxon>Neocallimastigales</taxon>
        <taxon>Neocallimastigaceae</taxon>
        <taxon>Neocallimastix</taxon>
    </lineage>
</organism>
<dbReference type="EMBL" id="MCOG01000064">
    <property type="protein sequence ID" value="ORY59336.1"/>
    <property type="molecule type" value="Genomic_DNA"/>
</dbReference>
<reference evidence="3 4" key="1">
    <citation type="submission" date="2016-08" db="EMBL/GenBank/DDBJ databases">
        <title>A Parts List for Fungal Cellulosomes Revealed by Comparative Genomics.</title>
        <authorList>
            <consortium name="DOE Joint Genome Institute"/>
            <person name="Haitjema C.H."/>
            <person name="Gilmore S.P."/>
            <person name="Henske J.K."/>
            <person name="Solomon K.V."/>
            <person name="De Groot R."/>
            <person name="Kuo A."/>
            <person name="Mondo S.J."/>
            <person name="Salamov A.A."/>
            <person name="Labutti K."/>
            <person name="Zhao Z."/>
            <person name="Chiniquy J."/>
            <person name="Barry K."/>
            <person name="Brewer H.M."/>
            <person name="Purvine S.O."/>
            <person name="Wright A.T."/>
            <person name="Boxma B."/>
            <person name="Van Alen T."/>
            <person name="Hackstein J.H."/>
            <person name="Baker S.E."/>
            <person name="Grigoriev I.V."/>
            <person name="O'Malley M.A."/>
        </authorList>
    </citation>
    <scope>NUCLEOTIDE SEQUENCE [LARGE SCALE GENOMIC DNA]</scope>
    <source>
        <strain evidence="3 4">G1</strain>
    </source>
</reference>
<keyword evidence="2" id="KW-0472">Membrane</keyword>
<name>A0A1Y2DJK9_9FUNG</name>
<evidence type="ECO:0000313" key="3">
    <source>
        <dbReference type="EMBL" id="ORY59336.1"/>
    </source>
</evidence>
<dbReference type="PANTHER" id="PTHR34391:SF1">
    <property type="entry name" value="UPF0658 GOLGI APPARATUS MEMBRANE PROTEIN C1952.10C-RELATED"/>
    <property type="match status" value="1"/>
</dbReference>